<dbReference type="InterPro" id="IPR003010">
    <property type="entry name" value="C-N_Hydrolase"/>
</dbReference>
<gene>
    <name evidence="3" type="ORF">GCM10009606_29600</name>
</gene>
<organism evidence="3 4">
    <name type="scientific">Nocardioides aquiterrae</name>
    <dbReference type="NCBI Taxonomy" id="203799"/>
    <lineage>
        <taxon>Bacteria</taxon>
        <taxon>Bacillati</taxon>
        <taxon>Actinomycetota</taxon>
        <taxon>Actinomycetes</taxon>
        <taxon>Propionibacteriales</taxon>
        <taxon>Nocardioidaceae</taxon>
        <taxon>Nocardioides</taxon>
    </lineage>
</organism>
<name>A0ABP4EZ82_9ACTN</name>
<evidence type="ECO:0000256" key="1">
    <source>
        <dbReference type="ARBA" id="ARBA00022801"/>
    </source>
</evidence>
<keyword evidence="1" id="KW-0378">Hydrolase</keyword>
<dbReference type="EMBL" id="BAAAJE010000015">
    <property type="protein sequence ID" value="GAA1148963.1"/>
    <property type="molecule type" value="Genomic_DNA"/>
</dbReference>
<sequence length="278" mass="29332">MIVVAACQLAPALGDAAANRDRVAAAVEDAAGRGAELVVLPELVSSGYAFEDRAEAWASAEDVDGSTVQAWRRLAADRGVVLVGGLCERSGDSLFNSAVVVDPSGVRAVYRKAHLWDRERLIFDAGDQAPPVVETRVGRLSTMVCYDLEFPEWVRIPALAGAQILAAPVNWPAAPAPPGERPAEVVRAQADAAVNRLPIVAADRVGVERGVAWVGGTVVTDADGWVVAGGWSSEEEAVVLAELDPAQADDKRIGGLSDIHADRRADLYPTSGWVRPLT</sequence>
<dbReference type="Proteomes" id="UP001499979">
    <property type="component" value="Unassembled WGS sequence"/>
</dbReference>
<protein>
    <submittedName>
        <fullName evidence="3">Nitrilase family protein</fullName>
    </submittedName>
</protein>
<dbReference type="SUPFAM" id="SSF56317">
    <property type="entry name" value="Carbon-nitrogen hydrolase"/>
    <property type="match status" value="1"/>
</dbReference>
<evidence type="ECO:0000259" key="2">
    <source>
        <dbReference type="PROSITE" id="PS50263"/>
    </source>
</evidence>
<comment type="caution">
    <text evidence="3">The sequence shown here is derived from an EMBL/GenBank/DDBJ whole genome shotgun (WGS) entry which is preliminary data.</text>
</comment>
<feature type="domain" description="CN hydrolase" evidence="2">
    <location>
        <begin position="2"/>
        <end position="245"/>
    </location>
</feature>
<dbReference type="PANTHER" id="PTHR43674">
    <property type="entry name" value="NITRILASE C965.09-RELATED"/>
    <property type="match status" value="1"/>
</dbReference>
<keyword evidence="4" id="KW-1185">Reference proteome</keyword>
<dbReference type="PANTHER" id="PTHR43674:SF2">
    <property type="entry name" value="BETA-UREIDOPROPIONASE"/>
    <property type="match status" value="1"/>
</dbReference>
<evidence type="ECO:0000313" key="4">
    <source>
        <dbReference type="Proteomes" id="UP001499979"/>
    </source>
</evidence>
<evidence type="ECO:0000313" key="3">
    <source>
        <dbReference type="EMBL" id="GAA1148963.1"/>
    </source>
</evidence>
<dbReference type="RefSeq" id="WP_343908354.1">
    <property type="nucleotide sequence ID" value="NZ_BAAAJE010000015.1"/>
</dbReference>
<dbReference type="InterPro" id="IPR036526">
    <property type="entry name" value="C-N_Hydrolase_sf"/>
</dbReference>
<reference evidence="4" key="1">
    <citation type="journal article" date="2019" name="Int. J. Syst. Evol. Microbiol.">
        <title>The Global Catalogue of Microorganisms (GCM) 10K type strain sequencing project: providing services to taxonomists for standard genome sequencing and annotation.</title>
        <authorList>
            <consortium name="The Broad Institute Genomics Platform"/>
            <consortium name="The Broad Institute Genome Sequencing Center for Infectious Disease"/>
            <person name="Wu L."/>
            <person name="Ma J."/>
        </authorList>
    </citation>
    <scope>NUCLEOTIDE SEQUENCE [LARGE SCALE GENOMIC DNA]</scope>
    <source>
        <strain evidence="4">JCM 11813</strain>
    </source>
</reference>
<proteinExistence type="predicted"/>
<dbReference type="Pfam" id="PF00795">
    <property type="entry name" value="CN_hydrolase"/>
    <property type="match status" value="1"/>
</dbReference>
<dbReference type="InterPro" id="IPR050345">
    <property type="entry name" value="Aliph_Amidase/BUP"/>
</dbReference>
<dbReference type="PROSITE" id="PS50263">
    <property type="entry name" value="CN_HYDROLASE"/>
    <property type="match status" value="1"/>
</dbReference>
<accession>A0ABP4EZ82</accession>
<dbReference type="Gene3D" id="3.60.110.10">
    <property type="entry name" value="Carbon-nitrogen hydrolase"/>
    <property type="match status" value="1"/>
</dbReference>